<dbReference type="EMBL" id="WOCE01000013">
    <property type="protein sequence ID" value="KAE9601363.1"/>
    <property type="molecule type" value="Genomic_DNA"/>
</dbReference>
<feature type="compositionally biased region" description="Basic and acidic residues" evidence="5">
    <location>
        <begin position="184"/>
        <end position="209"/>
    </location>
</feature>
<dbReference type="SUPFAM" id="SSF47459">
    <property type="entry name" value="HLH, helix-loop-helix DNA-binding domain"/>
    <property type="match status" value="1"/>
</dbReference>
<dbReference type="OrthoDB" id="1928604at2759"/>
<evidence type="ECO:0000259" key="6">
    <source>
        <dbReference type="PROSITE" id="PS50888"/>
    </source>
</evidence>
<dbReference type="AlphaFoldDB" id="A0A6A4PIG9"/>
<dbReference type="SMART" id="SM00353">
    <property type="entry name" value="HLH"/>
    <property type="match status" value="1"/>
</dbReference>
<dbReference type="InterPro" id="IPR011598">
    <property type="entry name" value="bHLH_dom"/>
</dbReference>
<dbReference type="InterPro" id="IPR024097">
    <property type="entry name" value="bHLH_ZIP_TF"/>
</dbReference>
<evidence type="ECO:0000256" key="3">
    <source>
        <dbReference type="ARBA" id="ARBA00023163"/>
    </source>
</evidence>
<evidence type="ECO:0000256" key="1">
    <source>
        <dbReference type="ARBA" id="ARBA00004123"/>
    </source>
</evidence>
<organism evidence="7 8">
    <name type="scientific">Lupinus albus</name>
    <name type="common">White lupine</name>
    <name type="synonym">Lupinus termis</name>
    <dbReference type="NCBI Taxonomy" id="3870"/>
    <lineage>
        <taxon>Eukaryota</taxon>
        <taxon>Viridiplantae</taxon>
        <taxon>Streptophyta</taxon>
        <taxon>Embryophyta</taxon>
        <taxon>Tracheophyta</taxon>
        <taxon>Spermatophyta</taxon>
        <taxon>Magnoliopsida</taxon>
        <taxon>eudicotyledons</taxon>
        <taxon>Gunneridae</taxon>
        <taxon>Pentapetalae</taxon>
        <taxon>rosids</taxon>
        <taxon>fabids</taxon>
        <taxon>Fabales</taxon>
        <taxon>Fabaceae</taxon>
        <taxon>Papilionoideae</taxon>
        <taxon>50 kb inversion clade</taxon>
        <taxon>genistoids sensu lato</taxon>
        <taxon>core genistoids</taxon>
        <taxon>Genisteae</taxon>
        <taxon>Lupinus</taxon>
    </lineage>
</organism>
<sequence length="393" mass="44593">MVSELCDRPTFAESSHCHNWPTFEYQKQKQKHKPESVFAFLSSITFLIHNFFDFLTHTTPSHIKMSAFSYQYHPFLVNPIFIPNTPIQLSHINTSLSPSYEFHHLQPDQETSCVDQNSTEPCSVTKSNHSPESSMVVDKLENGDHVTQKVANMEKKKRNRNGSLLSGSPSKDSREGKSKKKKKSNDEVKEENKAKEEKKIEKEGPEEPPKGYIHVRARRGQATDSHSLAERVRREKISEKMNMLQKLVPGCDNVTGKALVLDEIINYVQSLQNQVEFLSLKLASVNPMFFDLAMDLDTPMKLNSITSPSPTPLLPQCSLNYSTVFADTSTMATTNTTGFSTANDYLLDYAFLQGQRSNFFSEYSGGDQFWDVEDQQQKFLKPYGFSNDSSSLN</sequence>
<comment type="caution">
    <text evidence="7">The sequence shown here is derived from an EMBL/GenBank/DDBJ whole genome shotgun (WGS) entry which is preliminary data.</text>
</comment>
<name>A0A6A4PIG9_LUPAL</name>
<keyword evidence="4" id="KW-0539">Nucleus</keyword>
<dbReference type="Proteomes" id="UP000447434">
    <property type="component" value="Chromosome 13"/>
</dbReference>
<reference evidence="8" key="1">
    <citation type="journal article" date="2020" name="Nat. Commun.">
        <title>Genome sequence of the cluster root forming white lupin.</title>
        <authorList>
            <person name="Hufnagel B."/>
            <person name="Marques A."/>
            <person name="Soriano A."/>
            <person name="Marques L."/>
            <person name="Divol F."/>
            <person name="Doumas P."/>
            <person name="Sallet E."/>
            <person name="Mancinotti D."/>
            <person name="Carrere S."/>
            <person name="Marande W."/>
            <person name="Arribat S."/>
            <person name="Keller J."/>
            <person name="Huneau C."/>
            <person name="Blein T."/>
            <person name="Aime D."/>
            <person name="Laguerre M."/>
            <person name="Taylor J."/>
            <person name="Schubert V."/>
            <person name="Nelson M."/>
            <person name="Geu-Flores F."/>
            <person name="Crespi M."/>
            <person name="Gallardo-Guerrero K."/>
            <person name="Delaux P.-M."/>
            <person name="Salse J."/>
            <person name="Berges H."/>
            <person name="Guyot R."/>
            <person name="Gouzy J."/>
            <person name="Peret B."/>
        </authorList>
    </citation>
    <scope>NUCLEOTIDE SEQUENCE [LARGE SCALE GENOMIC DNA]</scope>
    <source>
        <strain evidence="8">cv. Amiga</strain>
    </source>
</reference>
<evidence type="ECO:0000256" key="5">
    <source>
        <dbReference type="SAM" id="MobiDB-lite"/>
    </source>
</evidence>
<keyword evidence="3" id="KW-0804">Transcription</keyword>
<proteinExistence type="predicted"/>
<gene>
    <name evidence="7" type="ORF">Lalb_Chr13g0297041</name>
</gene>
<keyword evidence="8" id="KW-1185">Reference proteome</keyword>
<dbReference type="InterPro" id="IPR036638">
    <property type="entry name" value="HLH_DNA-bd_sf"/>
</dbReference>
<accession>A0A6A4PIG9</accession>
<dbReference type="Gene3D" id="4.10.280.10">
    <property type="entry name" value="Helix-loop-helix DNA-binding domain"/>
    <property type="match status" value="1"/>
</dbReference>
<dbReference type="PANTHER" id="PTHR12565">
    <property type="entry name" value="STEROL REGULATORY ELEMENT-BINDING PROTEIN"/>
    <property type="match status" value="1"/>
</dbReference>
<dbReference type="FunFam" id="4.10.280.10:FF:000002">
    <property type="entry name" value="Basic helix-loop-helix transcription factor"/>
    <property type="match status" value="1"/>
</dbReference>
<evidence type="ECO:0000313" key="7">
    <source>
        <dbReference type="EMBL" id="KAE9601363.1"/>
    </source>
</evidence>
<dbReference type="PANTHER" id="PTHR12565:SF431">
    <property type="entry name" value="TRANSCRIPTION FACTOR BHLH137"/>
    <property type="match status" value="1"/>
</dbReference>
<feature type="region of interest" description="Disordered" evidence="5">
    <location>
        <begin position="107"/>
        <end position="229"/>
    </location>
</feature>
<feature type="compositionally biased region" description="Basic and acidic residues" evidence="5">
    <location>
        <begin position="138"/>
        <end position="147"/>
    </location>
</feature>
<dbReference type="GO" id="GO:0005634">
    <property type="term" value="C:nucleus"/>
    <property type="evidence" value="ECO:0007669"/>
    <property type="project" value="UniProtKB-SubCell"/>
</dbReference>
<evidence type="ECO:0000313" key="8">
    <source>
        <dbReference type="Proteomes" id="UP000447434"/>
    </source>
</evidence>
<dbReference type="PROSITE" id="PS50888">
    <property type="entry name" value="BHLH"/>
    <property type="match status" value="1"/>
</dbReference>
<keyword evidence="2" id="KW-0805">Transcription regulation</keyword>
<dbReference type="CDD" id="cd18919">
    <property type="entry name" value="bHLH_AtBPE_like"/>
    <property type="match status" value="1"/>
</dbReference>
<feature type="compositionally biased region" description="Polar residues" evidence="5">
    <location>
        <begin position="108"/>
        <end position="133"/>
    </location>
</feature>
<dbReference type="GO" id="GO:0003700">
    <property type="term" value="F:DNA-binding transcription factor activity"/>
    <property type="evidence" value="ECO:0007669"/>
    <property type="project" value="TreeGrafter"/>
</dbReference>
<dbReference type="GO" id="GO:0046983">
    <property type="term" value="F:protein dimerization activity"/>
    <property type="evidence" value="ECO:0007669"/>
    <property type="project" value="InterPro"/>
</dbReference>
<dbReference type="Pfam" id="PF00010">
    <property type="entry name" value="HLH"/>
    <property type="match status" value="1"/>
</dbReference>
<evidence type="ECO:0000256" key="2">
    <source>
        <dbReference type="ARBA" id="ARBA00023015"/>
    </source>
</evidence>
<feature type="domain" description="BHLH" evidence="6">
    <location>
        <begin position="221"/>
        <end position="271"/>
    </location>
</feature>
<comment type="subcellular location">
    <subcellularLocation>
        <location evidence="1">Nucleus</location>
    </subcellularLocation>
</comment>
<evidence type="ECO:0000256" key="4">
    <source>
        <dbReference type="ARBA" id="ARBA00023242"/>
    </source>
</evidence>
<protein>
    <submittedName>
        <fullName evidence="7">Putative transcription factor bHLH family</fullName>
    </submittedName>
</protein>